<proteinExistence type="predicted"/>
<evidence type="ECO:0000313" key="4">
    <source>
        <dbReference type="Proteomes" id="UP000199516"/>
    </source>
</evidence>
<feature type="domain" description="Glycosyl transferase family 1" evidence="1">
    <location>
        <begin position="187"/>
        <end position="349"/>
    </location>
</feature>
<reference evidence="3 4" key="1">
    <citation type="submission" date="2016-10" db="EMBL/GenBank/DDBJ databases">
        <authorList>
            <person name="de Groot N.N."/>
        </authorList>
    </citation>
    <scope>NUCLEOTIDE SEQUENCE [LARGE SCALE GENOMIC DNA]</scope>
    <source>
        <strain evidence="3 4">DSM 23995</strain>
    </source>
</reference>
<sequence>MKIGITCYPTVGGSGIVATELGKLLAEKGHDIHFISTALPFRLNKPYPNIYYHEVEVNQYEIFQYPPYSLTLASKMAEVIKREKLDVLHVHYAVPHAVCALLAKDMVDDEVKVVTTLHGTDITVLGHDPSLQEIIRYAIDRSDEVTAVSKALVQETQDMLQTTKPIETIYNFIDDRIYYPRAVGSDLKKAYGITDQEKVVIHISNFRPVKKVLDVIEAFAVLKKDCPAVLLMVGDGPDRLRACQKAEELGISDQVLFLGNQKNIEDYLHISDLMFLLSEKESFGLAALEAMACGVPVIGSNAGGIPEVITHEEDGYIVPVGAAEQAGQLGAALLNEEETYKYFSTNAVKRAKTVFSSERIVEQYESIYNR</sequence>
<accession>A0A1I1ZS41</accession>
<feature type="domain" description="Glycosyltransferase subfamily 4-like N-terminal" evidence="2">
    <location>
        <begin position="11"/>
        <end position="175"/>
    </location>
</feature>
<dbReference type="GO" id="GO:0016757">
    <property type="term" value="F:glycosyltransferase activity"/>
    <property type="evidence" value="ECO:0007669"/>
    <property type="project" value="InterPro"/>
</dbReference>
<dbReference type="Pfam" id="PF00534">
    <property type="entry name" value="Glycos_transf_1"/>
    <property type="match status" value="1"/>
</dbReference>
<dbReference type="Pfam" id="PF13439">
    <property type="entry name" value="Glyco_transf_4"/>
    <property type="match status" value="1"/>
</dbReference>
<dbReference type="AlphaFoldDB" id="A0A1I1ZS41"/>
<dbReference type="STRING" id="930128.SAMN05192532_101411"/>
<evidence type="ECO:0000259" key="2">
    <source>
        <dbReference type="Pfam" id="PF13439"/>
    </source>
</evidence>
<dbReference type="Gene3D" id="3.40.50.2000">
    <property type="entry name" value="Glycogen Phosphorylase B"/>
    <property type="match status" value="2"/>
</dbReference>
<dbReference type="Proteomes" id="UP000199516">
    <property type="component" value="Unassembled WGS sequence"/>
</dbReference>
<organism evidence="3 4">
    <name type="scientific">Alteribacillus iranensis</name>
    <dbReference type="NCBI Taxonomy" id="930128"/>
    <lineage>
        <taxon>Bacteria</taxon>
        <taxon>Bacillati</taxon>
        <taxon>Bacillota</taxon>
        <taxon>Bacilli</taxon>
        <taxon>Bacillales</taxon>
        <taxon>Bacillaceae</taxon>
        <taxon>Alteribacillus</taxon>
    </lineage>
</organism>
<dbReference type="InterPro" id="IPR001296">
    <property type="entry name" value="Glyco_trans_1"/>
</dbReference>
<dbReference type="PANTHER" id="PTHR12526:SF599">
    <property type="entry name" value="N-ACETYL-ALPHA-D-GLUCOSAMINYL L-MALATE SYNTHASE"/>
    <property type="match status" value="1"/>
</dbReference>
<dbReference type="NCBIfam" id="TIGR03999">
    <property type="entry name" value="thiol_BshA"/>
    <property type="match status" value="1"/>
</dbReference>
<dbReference type="InterPro" id="IPR023881">
    <property type="entry name" value="Thiol_BshA"/>
</dbReference>
<dbReference type="EMBL" id="FONT01000001">
    <property type="protein sequence ID" value="SFE34446.1"/>
    <property type="molecule type" value="Genomic_DNA"/>
</dbReference>
<name>A0A1I1ZS41_9BACI</name>
<protein>
    <submittedName>
        <fullName evidence="3">N-acetyl-alpha-D-glucosaminyl L-malate synthase BshA</fullName>
    </submittedName>
</protein>
<dbReference type="SUPFAM" id="SSF53756">
    <property type="entry name" value="UDP-Glycosyltransferase/glycogen phosphorylase"/>
    <property type="match status" value="1"/>
</dbReference>
<evidence type="ECO:0000259" key="1">
    <source>
        <dbReference type="Pfam" id="PF00534"/>
    </source>
</evidence>
<dbReference type="InterPro" id="IPR028098">
    <property type="entry name" value="Glyco_trans_4-like_N"/>
</dbReference>
<gene>
    <name evidence="3" type="ORF">SAMN05192532_101411</name>
</gene>
<evidence type="ECO:0000313" key="3">
    <source>
        <dbReference type="EMBL" id="SFE34446.1"/>
    </source>
</evidence>
<dbReference type="GO" id="GO:0071793">
    <property type="term" value="P:bacillithiol biosynthetic process"/>
    <property type="evidence" value="ECO:0007669"/>
    <property type="project" value="InterPro"/>
</dbReference>
<dbReference type="PANTHER" id="PTHR12526">
    <property type="entry name" value="GLYCOSYLTRANSFERASE"/>
    <property type="match status" value="1"/>
</dbReference>
<keyword evidence="4" id="KW-1185">Reference proteome</keyword>